<dbReference type="InterPro" id="IPR002347">
    <property type="entry name" value="SDR_fam"/>
</dbReference>
<dbReference type="PRINTS" id="PR00081">
    <property type="entry name" value="GDHRDH"/>
</dbReference>
<protein>
    <submittedName>
        <fullName evidence="1">Short-chain dehydrogenase</fullName>
    </submittedName>
</protein>
<dbReference type="Gene3D" id="3.40.50.720">
    <property type="entry name" value="NAD(P)-binding Rossmann-like Domain"/>
    <property type="match status" value="1"/>
</dbReference>
<name>A0A1V0B9A5_9GAMM</name>
<reference evidence="1 2" key="1">
    <citation type="submission" date="2017-03" db="EMBL/GenBank/DDBJ databases">
        <title>Complete genome sequence of the novel DNRA strain Pseudomonas sp. S-6-2 isolated from Chinese polluted river sediment. Journal of Biotechnology.</title>
        <authorList>
            <person name="Li J."/>
            <person name="Xiang F."/>
            <person name="Wang L."/>
            <person name="Xi L."/>
            <person name="Liu J."/>
        </authorList>
    </citation>
    <scope>NUCLEOTIDE SEQUENCE [LARGE SCALE GENOMIC DNA]</scope>
    <source>
        <strain evidence="1 2">S-6-2</strain>
    </source>
</reference>
<evidence type="ECO:0000313" key="1">
    <source>
        <dbReference type="EMBL" id="AQZ96502.1"/>
    </source>
</evidence>
<evidence type="ECO:0000313" key="2">
    <source>
        <dbReference type="Proteomes" id="UP000243488"/>
    </source>
</evidence>
<dbReference type="PANTHER" id="PTHR44147:SF2">
    <property type="entry name" value="DEHYDROGENASE_REDUCTASE SDR FAMILY MEMBER 1"/>
    <property type="match status" value="1"/>
</dbReference>
<sequence>MNDNNSPRVALVTGASRGVGCGIARALGAKGMTVYLSGRTWDGNGTDVVNGQPLSGNLRQAAADVCAAGGQAIPVLCDHADDVQVAALFKRIELEQGRLDLLVNNATFLPAQLIEPGPFWDKPLDMAGMLDVGLRSAYVASCLAMPLLLRSRQGLIAFISSYGANCYMHGPAYGAQKAGCDKMAADMAVDLETTAVSAVSLWLGLQKTERSALAGASVGAEYAAFLDRAETPEFTGNLIHALLNDPDLKQLSGQALIVAEQALTYGLQDLDGRQPASLRNQLGGPRGVNPARVG</sequence>
<dbReference type="AlphaFoldDB" id="A0A1V0B9A5"/>
<dbReference type="STRING" id="1931241.BVH74_17860"/>
<organism evidence="1 2">
    <name type="scientific">Halopseudomonas phragmitis</name>
    <dbReference type="NCBI Taxonomy" id="1931241"/>
    <lineage>
        <taxon>Bacteria</taxon>
        <taxon>Pseudomonadati</taxon>
        <taxon>Pseudomonadota</taxon>
        <taxon>Gammaproteobacteria</taxon>
        <taxon>Pseudomonadales</taxon>
        <taxon>Pseudomonadaceae</taxon>
        <taxon>Halopseudomonas</taxon>
    </lineage>
</organism>
<dbReference type="SUPFAM" id="SSF51735">
    <property type="entry name" value="NAD(P)-binding Rossmann-fold domains"/>
    <property type="match status" value="1"/>
</dbReference>
<dbReference type="KEGG" id="ppha:BVH74_17860"/>
<gene>
    <name evidence="1" type="ORF">BVH74_17860</name>
</gene>
<dbReference type="InterPro" id="IPR036291">
    <property type="entry name" value="NAD(P)-bd_dom_sf"/>
</dbReference>
<keyword evidence="2" id="KW-1185">Reference proteome</keyword>
<dbReference type="PANTHER" id="PTHR44147">
    <property type="entry name" value="DEHYDROGENASE/REDUCTASE SDR FAMILY MEMBER 1"/>
    <property type="match status" value="1"/>
</dbReference>
<dbReference type="Proteomes" id="UP000243488">
    <property type="component" value="Chromosome"/>
</dbReference>
<accession>A0A1V0B9A5</accession>
<dbReference type="Pfam" id="PF00106">
    <property type="entry name" value="adh_short"/>
    <property type="match status" value="1"/>
</dbReference>
<proteinExistence type="predicted"/>
<dbReference type="EMBL" id="CP020100">
    <property type="protein sequence ID" value="AQZ96502.1"/>
    <property type="molecule type" value="Genomic_DNA"/>
</dbReference>